<protein>
    <submittedName>
        <fullName evidence="1">Uncharacterized protein</fullName>
    </submittedName>
</protein>
<gene>
    <name evidence="1" type="ORF">O9G_004591</name>
</gene>
<organism evidence="1 2">
    <name type="scientific">Rozella allomycis (strain CSF55)</name>
    <dbReference type="NCBI Taxonomy" id="988480"/>
    <lineage>
        <taxon>Eukaryota</taxon>
        <taxon>Fungi</taxon>
        <taxon>Fungi incertae sedis</taxon>
        <taxon>Cryptomycota</taxon>
        <taxon>Cryptomycota incertae sedis</taxon>
        <taxon>Rozella</taxon>
    </lineage>
</organism>
<dbReference type="Proteomes" id="UP000030755">
    <property type="component" value="Unassembled WGS sequence"/>
</dbReference>
<dbReference type="AlphaFoldDB" id="A0A075B371"/>
<keyword evidence="2" id="KW-1185">Reference proteome</keyword>
<reference evidence="1 2" key="1">
    <citation type="journal article" date="2013" name="Curr. Biol.">
        <title>Shared signatures of parasitism and phylogenomics unite Cryptomycota and microsporidia.</title>
        <authorList>
            <person name="James T.Y."/>
            <person name="Pelin A."/>
            <person name="Bonen L."/>
            <person name="Ahrendt S."/>
            <person name="Sain D."/>
            <person name="Corradi N."/>
            <person name="Stajich J.E."/>
        </authorList>
    </citation>
    <scope>NUCLEOTIDE SEQUENCE [LARGE SCALE GENOMIC DNA]</scope>
    <source>
        <strain evidence="1 2">CSF55</strain>
    </source>
</reference>
<evidence type="ECO:0000313" key="1">
    <source>
        <dbReference type="EMBL" id="EPZ36799.1"/>
    </source>
</evidence>
<proteinExistence type="predicted"/>
<accession>A0A075B371</accession>
<dbReference type="EMBL" id="KE560431">
    <property type="protein sequence ID" value="EPZ36799.1"/>
    <property type="molecule type" value="Genomic_DNA"/>
</dbReference>
<name>A0A075B371_ROZAC</name>
<dbReference type="HOGENOM" id="CLU_1016168_0_0_1"/>
<evidence type="ECO:0000313" key="2">
    <source>
        <dbReference type="Proteomes" id="UP000030755"/>
    </source>
</evidence>
<sequence>MMSCNSIITSSKSLNPKLPKADVVVALSSFHQFNLTIGADTVQGEPTKDSVLFIAHNDTKLLQDPFVISLQTKSSKGRQGVAFAVFLQGKLISNSGDDIWLADSTSNNQIGNWTTDIDIFLPASWKIAEDCRLKALNTTPEGLELLKTGSPLKTLRKLAKNDNLSYIYTNGDCLTPVDAGFRFVVDPILYLKNVVKPIKCTPSRNQVISYFVLPLRRESVARHICKQYGASLAELWGSFEYDFIVKNLCITSKTYIDSWNGVSHNNKCVNSRIK</sequence>